<dbReference type="GO" id="GO:0001518">
    <property type="term" value="C:voltage-gated sodium channel complex"/>
    <property type="evidence" value="ECO:0007669"/>
    <property type="project" value="TreeGrafter"/>
</dbReference>
<dbReference type="STRING" id="905079.L1K3U2"/>
<dbReference type="PaxDb" id="55529-EKX55140"/>
<evidence type="ECO:0000256" key="6">
    <source>
        <dbReference type="SAM" id="MobiDB-lite"/>
    </source>
</evidence>
<feature type="transmembrane region" description="Helical" evidence="7">
    <location>
        <begin position="382"/>
        <end position="415"/>
    </location>
</feature>
<evidence type="ECO:0000313" key="11">
    <source>
        <dbReference type="EnsemblProtists" id="EKX55140"/>
    </source>
</evidence>
<evidence type="ECO:0000313" key="12">
    <source>
        <dbReference type="Proteomes" id="UP000011087"/>
    </source>
</evidence>
<dbReference type="PROSITE" id="PS50003">
    <property type="entry name" value="PH_DOMAIN"/>
    <property type="match status" value="1"/>
</dbReference>
<keyword evidence="3" id="KW-0106">Calcium</keyword>
<keyword evidence="12" id="KW-1185">Reference proteome</keyword>
<feature type="domain" description="EF-hand" evidence="9">
    <location>
        <begin position="105"/>
        <end position="140"/>
    </location>
</feature>
<organism evidence="10">
    <name type="scientific">Guillardia theta (strain CCMP2712)</name>
    <name type="common">Cryptophyte</name>
    <dbReference type="NCBI Taxonomy" id="905079"/>
    <lineage>
        <taxon>Eukaryota</taxon>
        <taxon>Cryptophyceae</taxon>
        <taxon>Pyrenomonadales</taxon>
        <taxon>Geminigeraceae</taxon>
        <taxon>Guillardia</taxon>
    </lineage>
</organism>
<feature type="transmembrane region" description="Helical" evidence="7">
    <location>
        <begin position="467"/>
        <end position="489"/>
    </location>
</feature>
<keyword evidence="4 7" id="KW-1133">Transmembrane helix</keyword>
<dbReference type="GO" id="GO:0005248">
    <property type="term" value="F:voltage-gated sodium channel activity"/>
    <property type="evidence" value="ECO:0007669"/>
    <property type="project" value="TreeGrafter"/>
</dbReference>
<feature type="transmembrane region" description="Helical" evidence="7">
    <location>
        <begin position="341"/>
        <end position="362"/>
    </location>
</feature>
<evidence type="ECO:0000256" key="3">
    <source>
        <dbReference type="ARBA" id="ARBA00022837"/>
    </source>
</evidence>
<dbReference type="InterPro" id="IPR043203">
    <property type="entry name" value="VGCC_Ca_Na"/>
</dbReference>
<feature type="transmembrane region" description="Helical" evidence="7">
    <location>
        <begin position="309"/>
        <end position="329"/>
    </location>
</feature>
<evidence type="ECO:0000256" key="2">
    <source>
        <dbReference type="ARBA" id="ARBA00022692"/>
    </source>
</evidence>
<dbReference type="Gene3D" id="1.10.238.10">
    <property type="entry name" value="EF-hand"/>
    <property type="match status" value="1"/>
</dbReference>
<keyword evidence="5 7" id="KW-0472">Membrane</keyword>
<dbReference type="RefSeq" id="XP_005842120.1">
    <property type="nucleotide sequence ID" value="XM_005842063.1"/>
</dbReference>
<keyword evidence="2 7" id="KW-0812">Transmembrane</keyword>
<feature type="compositionally biased region" description="Polar residues" evidence="6">
    <location>
        <begin position="732"/>
        <end position="741"/>
    </location>
</feature>
<dbReference type="PANTHER" id="PTHR10037">
    <property type="entry name" value="VOLTAGE-GATED CATION CHANNEL CALCIUM AND SODIUM"/>
    <property type="match status" value="1"/>
</dbReference>
<protein>
    <recommendedName>
        <fullName evidence="13">EF-hand domain-containing protein</fullName>
    </recommendedName>
</protein>
<dbReference type="SMART" id="SM00054">
    <property type="entry name" value="EFh"/>
    <property type="match status" value="2"/>
</dbReference>
<dbReference type="KEGG" id="gtt:GUITHDRAFT_98923"/>
<dbReference type="InterPro" id="IPR001849">
    <property type="entry name" value="PH_domain"/>
</dbReference>
<gene>
    <name evidence="10" type="ORF">GUITHDRAFT_98923</name>
</gene>
<dbReference type="InterPro" id="IPR018247">
    <property type="entry name" value="EF_Hand_1_Ca_BS"/>
</dbReference>
<dbReference type="InterPro" id="IPR002048">
    <property type="entry name" value="EF_hand_dom"/>
</dbReference>
<dbReference type="GeneID" id="17311836"/>
<dbReference type="OrthoDB" id="186625at2759"/>
<reference evidence="10 12" key="1">
    <citation type="journal article" date="2012" name="Nature">
        <title>Algal genomes reveal evolutionary mosaicism and the fate of nucleomorphs.</title>
        <authorList>
            <consortium name="DOE Joint Genome Institute"/>
            <person name="Curtis B.A."/>
            <person name="Tanifuji G."/>
            <person name="Burki F."/>
            <person name="Gruber A."/>
            <person name="Irimia M."/>
            <person name="Maruyama S."/>
            <person name="Arias M.C."/>
            <person name="Ball S.G."/>
            <person name="Gile G.H."/>
            <person name="Hirakawa Y."/>
            <person name="Hopkins J.F."/>
            <person name="Kuo A."/>
            <person name="Rensing S.A."/>
            <person name="Schmutz J."/>
            <person name="Symeonidi A."/>
            <person name="Elias M."/>
            <person name="Eveleigh R.J."/>
            <person name="Herman E.K."/>
            <person name="Klute M.J."/>
            <person name="Nakayama T."/>
            <person name="Obornik M."/>
            <person name="Reyes-Prieto A."/>
            <person name="Armbrust E.V."/>
            <person name="Aves S.J."/>
            <person name="Beiko R.G."/>
            <person name="Coutinho P."/>
            <person name="Dacks J.B."/>
            <person name="Durnford D.G."/>
            <person name="Fast N.M."/>
            <person name="Green B.R."/>
            <person name="Grisdale C.J."/>
            <person name="Hempel F."/>
            <person name="Henrissat B."/>
            <person name="Hoppner M.P."/>
            <person name="Ishida K."/>
            <person name="Kim E."/>
            <person name="Koreny L."/>
            <person name="Kroth P.G."/>
            <person name="Liu Y."/>
            <person name="Malik S.B."/>
            <person name="Maier U.G."/>
            <person name="McRose D."/>
            <person name="Mock T."/>
            <person name="Neilson J.A."/>
            <person name="Onodera N.T."/>
            <person name="Poole A.M."/>
            <person name="Pritham E.J."/>
            <person name="Richards T.A."/>
            <person name="Rocap G."/>
            <person name="Roy S.W."/>
            <person name="Sarai C."/>
            <person name="Schaack S."/>
            <person name="Shirato S."/>
            <person name="Slamovits C.H."/>
            <person name="Spencer D.F."/>
            <person name="Suzuki S."/>
            <person name="Worden A.Z."/>
            <person name="Zauner S."/>
            <person name="Barry K."/>
            <person name="Bell C."/>
            <person name="Bharti A.K."/>
            <person name="Crow J.A."/>
            <person name="Grimwood J."/>
            <person name="Kramer R."/>
            <person name="Lindquist E."/>
            <person name="Lucas S."/>
            <person name="Salamov A."/>
            <person name="McFadden G.I."/>
            <person name="Lane C.E."/>
            <person name="Keeling P.J."/>
            <person name="Gray M.W."/>
            <person name="Grigoriev I.V."/>
            <person name="Archibald J.M."/>
        </authorList>
    </citation>
    <scope>NUCLEOTIDE SEQUENCE</scope>
    <source>
        <strain evidence="10 12">CCMP2712</strain>
    </source>
</reference>
<feature type="domain" description="PH" evidence="8">
    <location>
        <begin position="42"/>
        <end position="241"/>
    </location>
</feature>
<dbReference type="AlphaFoldDB" id="L1K3U2"/>
<proteinExistence type="predicted"/>
<feature type="region of interest" description="Disordered" evidence="6">
    <location>
        <begin position="732"/>
        <end position="765"/>
    </location>
</feature>
<evidence type="ECO:0000313" key="10">
    <source>
        <dbReference type="EMBL" id="EKX55140.1"/>
    </source>
</evidence>
<dbReference type="InterPro" id="IPR005821">
    <property type="entry name" value="Ion_trans_dom"/>
</dbReference>
<evidence type="ECO:0008006" key="13">
    <source>
        <dbReference type="Google" id="ProtNLM"/>
    </source>
</evidence>
<dbReference type="Proteomes" id="UP000011087">
    <property type="component" value="Unassembled WGS sequence"/>
</dbReference>
<evidence type="ECO:0000256" key="5">
    <source>
        <dbReference type="ARBA" id="ARBA00023136"/>
    </source>
</evidence>
<dbReference type="Pfam" id="PF13405">
    <property type="entry name" value="EF-hand_6"/>
    <property type="match status" value="1"/>
</dbReference>
<dbReference type="GO" id="GO:0005509">
    <property type="term" value="F:calcium ion binding"/>
    <property type="evidence" value="ECO:0007669"/>
    <property type="project" value="InterPro"/>
</dbReference>
<feature type="transmembrane region" description="Helical" evidence="7">
    <location>
        <begin position="270"/>
        <end position="288"/>
    </location>
</feature>
<dbReference type="InterPro" id="IPR011992">
    <property type="entry name" value="EF-hand-dom_pair"/>
</dbReference>
<dbReference type="InterPro" id="IPR027359">
    <property type="entry name" value="Volt_channel_dom_sf"/>
</dbReference>
<dbReference type="EnsemblProtists" id="EKX55140">
    <property type="protein sequence ID" value="EKX55140"/>
    <property type="gene ID" value="GUITHDRAFT_98923"/>
</dbReference>
<feature type="transmembrane region" description="Helical" evidence="7">
    <location>
        <begin position="427"/>
        <end position="447"/>
    </location>
</feature>
<reference evidence="11" key="3">
    <citation type="submission" date="2016-03" db="UniProtKB">
        <authorList>
            <consortium name="EnsemblProtists"/>
        </authorList>
    </citation>
    <scope>IDENTIFICATION</scope>
</reference>
<sequence length="915" mass="103010">MAAASPPSEETAGKMRKTMSTMKRSGSFMNFSTSLLSLNSSAVVKEGMVQVRCHDKSWRTCRMLFTNKRLVMYDENGAVEEDIVLNDIYRVRRGRIEPFVENRASILSRWKEIFDRWDTNHSGTLDKAEMRAVFVELSMNCSDQYMDYLFSMIGDEDCEHFTFEQFAHFLEEASSNKSKYNLPGNMRSDLLSFIALNDVDTKVLEIITKKNSRCLGKSFEIKLDDPQACMEWMGVLKATITEANHVHIYVSKNQIGLLQEKIRLFYNHTAVQGFFVALILLNFLCNAIQSEVANSPGSHVSKLFDTFDLIFTIFFTLELVVNAFAHWFWPFITSGWNLFDIFIVAGSLLVFAVENLPGVNVLRMMRAFRVVRLFGRLKSLRLIINALIGSLIPVLNAFVILTLISAMYAILAVGFFGQQNPEHFSSFSLSLTSLFSIAAGMSDGWAFDYPGAIDSNGNQVPSLTGGLFFISFILVVGWILLQVVVAVLLDNFTSASEREKQKLLLERIEKNGRVKDIRSLDPLLSSLSIYDSQQELTRRIDTIFGIVDIKNVGCISRSELQAGVTLIPVYPTIKMSNQDVKEFFKSAGGGDETLALNREEFERAIRMQIFEFMQRHIFNAMQEEGPGWNSTVLFVLKSVLVQLQDNYLYDSRSSSSTTSSRMEDLPSMLEARMQQLEHNICERMEESLRAMQEKMQEELARLTGGEQKQKLRPAPRNNPLIAEIKNQLGVSSIFNGSQPTTSREEAKADPPPSTHQAAGAGSERLEHEVAAVRALLKTFYEEEAPSQLERVDELTASYRRAGGGAESFDSLNRLLQGKHGKTLGSFETLQQPQPAHLLPARDSTRKESRTSTLQLTARRGSTPGRSDGFLGSRSSSMRKLHQSFLPSYLDPSSLENSFNQVFNGFGFNSQARQSQ</sequence>
<dbReference type="PROSITE" id="PS50222">
    <property type="entry name" value="EF_HAND_2"/>
    <property type="match status" value="1"/>
</dbReference>
<dbReference type="Pfam" id="PF00520">
    <property type="entry name" value="Ion_trans"/>
    <property type="match status" value="1"/>
</dbReference>
<feature type="region of interest" description="Disordered" evidence="6">
    <location>
        <begin position="836"/>
        <end position="873"/>
    </location>
</feature>
<dbReference type="SMART" id="SM00233">
    <property type="entry name" value="PH"/>
    <property type="match status" value="1"/>
</dbReference>
<dbReference type="PANTHER" id="PTHR10037:SF62">
    <property type="entry name" value="SODIUM CHANNEL PROTEIN 60E"/>
    <property type="match status" value="1"/>
</dbReference>
<evidence type="ECO:0000256" key="1">
    <source>
        <dbReference type="ARBA" id="ARBA00004141"/>
    </source>
</evidence>
<dbReference type="PROSITE" id="PS00018">
    <property type="entry name" value="EF_HAND_1"/>
    <property type="match status" value="1"/>
</dbReference>
<dbReference type="eggNOG" id="KOG2301">
    <property type="taxonomic scope" value="Eukaryota"/>
</dbReference>
<comment type="subcellular location">
    <subcellularLocation>
        <location evidence="1">Membrane</location>
        <topology evidence="1">Multi-pass membrane protein</topology>
    </subcellularLocation>
</comment>
<evidence type="ECO:0000256" key="7">
    <source>
        <dbReference type="SAM" id="Phobius"/>
    </source>
</evidence>
<dbReference type="Gene3D" id="1.20.120.350">
    <property type="entry name" value="Voltage-gated potassium channels. Chain C"/>
    <property type="match status" value="1"/>
</dbReference>
<reference evidence="12" key="2">
    <citation type="submission" date="2012-11" db="EMBL/GenBank/DDBJ databases">
        <authorList>
            <person name="Kuo A."/>
            <person name="Curtis B.A."/>
            <person name="Tanifuji G."/>
            <person name="Burki F."/>
            <person name="Gruber A."/>
            <person name="Irimia M."/>
            <person name="Maruyama S."/>
            <person name="Arias M.C."/>
            <person name="Ball S.G."/>
            <person name="Gile G.H."/>
            <person name="Hirakawa Y."/>
            <person name="Hopkins J.F."/>
            <person name="Rensing S.A."/>
            <person name="Schmutz J."/>
            <person name="Symeonidi A."/>
            <person name="Elias M."/>
            <person name="Eveleigh R.J."/>
            <person name="Herman E.K."/>
            <person name="Klute M.J."/>
            <person name="Nakayama T."/>
            <person name="Obornik M."/>
            <person name="Reyes-Prieto A."/>
            <person name="Armbrust E.V."/>
            <person name="Aves S.J."/>
            <person name="Beiko R.G."/>
            <person name="Coutinho P."/>
            <person name="Dacks J.B."/>
            <person name="Durnford D.G."/>
            <person name="Fast N.M."/>
            <person name="Green B.R."/>
            <person name="Grisdale C."/>
            <person name="Hempe F."/>
            <person name="Henrissat B."/>
            <person name="Hoppner M.P."/>
            <person name="Ishida K.-I."/>
            <person name="Kim E."/>
            <person name="Koreny L."/>
            <person name="Kroth P.G."/>
            <person name="Liu Y."/>
            <person name="Malik S.-B."/>
            <person name="Maier U.G."/>
            <person name="McRose D."/>
            <person name="Mock T."/>
            <person name="Neilson J.A."/>
            <person name="Onodera N.T."/>
            <person name="Poole A.M."/>
            <person name="Pritham E.J."/>
            <person name="Richards T.A."/>
            <person name="Rocap G."/>
            <person name="Roy S.W."/>
            <person name="Sarai C."/>
            <person name="Schaack S."/>
            <person name="Shirato S."/>
            <person name="Slamovits C.H."/>
            <person name="Spencer D.F."/>
            <person name="Suzuki S."/>
            <person name="Worden A.Z."/>
            <person name="Zauner S."/>
            <person name="Barry K."/>
            <person name="Bell C."/>
            <person name="Bharti A.K."/>
            <person name="Crow J.A."/>
            <person name="Grimwood J."/>
            <person name="Kramer R."/>
            <person name="Lindquist E."/>
            <person name="Lucas S."/>
            <person name="Salamov A."/>
            <person name="McFadden G.I."/>
            <person name="Lane C.E."/>
            <person name="Keeling P.J."/>
            <person name="Gray M.W."/>
            <person name="Grigoriev I.V."/>
            <person name="Archibald J.M."/>
        </authorList>
    </citation>
    <scope>NUCLEOTIDE SEQUENCE</scope>
    <source>
        <strain evidence="12">CCMP2712</strain>
    </source>
</reference>
<evidence type="ECO:0000259" key="9">
    <source>
        <dbReference type="PROSITE" id="PS50222"/>
    </source>
</evidence>
<dbReference type="SUPFAM" id="SSF81324">
    <property type="entry name" value="Voltage-gated potassium channels"/>
    <property type="match status" value="1"/>
</dbReference>
<accession>L1K3U2</accession>
<dbReference type="SUPFAM" id="SSF47473">
    <property type="entry name" value="EF-hand"/>
    <property type="match status" value="1"/>
</dbReference>
<name>L1K3U2_GUITC</name>
<dbReference type="HOGENOM" id="CLU_318188_0_0_1"/>
<evidence type="ECO:0000256" key="4">
    <source>
        <dbReference type="ARBA" id="ARBA00022989"/>
    </source>
</evidence>
<dbReference type="EMBL" id="JH992965">
    <property type="protein sequence ID" value="EKX55140.1"/>
    <property type="molecule type" value="Genomic_DNA"/>
</dbReference>
<dbReference type="Gene3D" id="1.10.287.70">
    <property type="match status" value="1"/>
</dbReference>
<evidence type="ECO:0000259" key="8">
    <source>
        <dbReference type="PROSITE" id="PS50003"/>
    </source>
</evidence>